<evidence type="ECO:0000259" key="7">
    <source>
        <dbReference type="Pfam" id="PF00924"/>
    </source>
</evidence>
<feature type="transmembrane region" description="Helical" evidence="6">
    <location>
        <begin position="70"/>
        <end position="90"/>
    </location>
</feature>
<organism evidence="8 9">
    <name type="scientific">Rhizosaccharibacter radicis</name>
    <dbReference type="NCBI Taxonomy" id="2782605"/>
    <lineage>
        <taxon>Bacteria</taxon>
        <taxon>Pseudomonadati</taxon>
        <taxon>Pseudomonadota</taxon>
        <taxon>Alphaproteobacteria</taxon>
        <taxon>Acetobacterales</taxon>
        <taxon>Acetobacteraceae</taxon>
        <taxon>Rhizosaccharibacter</taxon>
    </lineage>
</organism>
<evidence type="ECO:0000256" key="5">
    <source>
        <dbReference type="SAM" id="MobiDB-lite"/>
    </source>
</evidence>
<dbReference type="Gene3D" id="2.30.30.60">
    <property type="match status" value="1"/>
</dbReference>
<keyword evidence="9" id="KW-1185">Reference proteome</keyword>
<feature type="transmembrane region" description="Helical" evidence="6">
    <location>
        <begin position="96"/>
        <end position="116"/>
    </location>
</feature>
<evidence type="ECO:0000256" key="1">
    <source>
        <dbReference type="ARBA" id="ARBA00004370"/>
    </source>
</evidence>
<accession>A0ABT1VSU0</accession>
<feature type="transmembrane region" description="Helical" evidence="6">
    <location>
        <begin position="151"/>
        <end position="168"/>
    </location>
</feature>
<feature type="domain" description="Mechanosensitive ion channel MscS" evidence="7">
    <location>
        <begin position="196"/>
        <end position="262"/>
    </location>
</feature>
<name>A0ABT1VSU0_9PROT</name>
<dbReference type="Pfam" id="PF00924">
    <property type="entry name" value="MS_channel_2nd"/>
    <property type="match status" value="1"/>
</dbReference>
<feature type="region of interest" description="Disordered" evidence="5">
    <location>
        <begin position="370"/>
        <end position="400"/>
    </location>
</feature>
<dbReference type="InterPro" id="IPR006685">
    <property type="entry name" value="MscS_channel_2nd"/>
</dbReference>
<dbReference type="Gene3D" id="1.10.287.1260">
    <property type="match status" value="1"/>
</dbReference>
<evidence type="ECO:0000256" key="4">
    <source>
        <dbReference type="ARBA" id="ARBA00023136"/>
    </source>
</evidence>
<protein>
    <submittedName>
        <fullName evidence="8">Mechanosensitive ion channel family protein</fullName>
    </submittedName>
</protein>
<keyword evidence="4 6" id="KW-0472">Membrane</keyword>
<dbReference type="PANTHER" id="PTHR30566:SF25">
    <property type="entry name" value="INNER MEMBRANE PROTEIN"/>
    <property type="match status" value="1"/>
</dbReference>
<dbReference type="RefSeq" id="WP_422918149.1">
    <property type="nucleotide sequence ID" value="NZ_JAMZEJ010000001.1"/>
</dbReference>
<dbReference type="InterPro" id="IPR023408">
    <property type="entry name" value="MscS_beta-dom_sf"/>
</dbReference>
<keyword evidence="3 6" id="KW-1133">Transmembrane helix</keyword>
<evidence type="ECO:0000313" key="9">
    <source>
        <dbReference type="Proteomes" id="UP001524547"/>
    </source>
</evidence>
<comment type="subcellular location">
    <subcellularLocation>
        <location evidence="1">Membrane</location>
    </subcellularLocation>
</comment>
<evidence type="ECO:0000256" key="3">
    <source>
        <dbReference type="ARBA" id="ARBA00022989"/>
    </source>
</evidence>
<dbReference type="Proteomes" id="UP001524547">
    <property type="component" value="Unassembled WGS sequence"/>
</dbReference>
<feature type="compositionally biased region" description="Low complexity" evidence="5">
    <location>
        <begin position="384"/>
        <end position="400"/>
    </location>
</feature>
<evidence type="ECO:0000313" key="8">
    <source>
        <dbReference type="EMBL" id="MCQ8239409.1"/>
    </source>
</evidence>
<comment type="caution">
    <text evidence="8">The sequence shown here is derived from an EMBL/GenBank/DDBJ whole genome shotgun (WGS) entry which is preliminary data.</text>
</comment>
<sequence length="400" mass="43675">MRNDYLITLSRLRQQVDWLPGPVFSVLLLVLAVGLALLADRLIMDAILRLPGQRRGAFVRNFMREIRPTARIMLVIIVVGATIPATSFTYATTSLVAKGLAVLMILAIGNGIRVALHVFTDAYLGRIAARNATDDIAIRSHQTQVRVLRRMLEILAGLVTVGVALMTFDSVRQYGVSLFASAGAASLVVGLSARPLLTNLLAGIQIAITQPIRIEDLVIINGDWCWVEEITSTYVVLRVWDLRRHIVPISFFLENQFENWTHNSAALIGTVFLQLDYAAPMSRIRAMLDEVIETCPLWDREVLACQVADSDGITKKIRIIAGASGALQSWDLRCDIREKMLDRIIAECPEALPRNRQAIVPSLPGGAVWPDRDTLSPPIPRPPSASGASGAAASGIGMSG</sequence>
<dbReference type="InterPro" id="IPR010920">
    <property type="entry name" value="LSM_dom_sf"/>
</dbReference>
<dbReference type="SUPFAM" id="SSF50182">
    <property type="entry name" value="Sm-like ribonucleoproteins"/>
    <property type="match status" value="1"/>
</dbReference>
<keyword evidence="2 6" id="KW-0812">Transmembrane</keyword>
<dbReference type="PANTHER" id="PTHR30566">
    <property type="entry name" value="YNAI-RELATED MECHANOSENSITIVE ION CHANNEL"/>
    <property type="match status" value="1"/>
</dbReference>
<gene>
    <name evidence="8" type="ORF">NFI88_00965</name>
</gene>
<dbReference type="EMBL" id="JAMZEJ010000001">
    <property type="protein sequence ID" value="MCQ8239409.1"/>
    <property type="molecule type" value="Genomic_DNA"/>
</dbReference>
<feature type="transmembrane region" description="Helical" evidence="6">
    <location>
        <begin position="20"/>
        <end position="39"/>
    </location>
</feature>
<evidence type="ECO:0000256" key="2">
    <source>
        <dbReference type="ARBA" id="ARBA00022692"/>
    </source>
</evidence>
<evidence type="ECO:0000256" key="6">
    <source>
        <dbReference type="SAM" id="Phobius"/>
    </source>
</evidence>
<proteinExistence type="predicted"/>
<reference evidence="8 9" key="1">
    <citation type="submission" date="2022-06" db="EMBL/GenBank/DDBJ databases">
        <title>Rhizosaccharibacter gen. nov. sp. nov. KSS12, endophytic bacteria isolated from sugarcane.</title>
        <authorList>
            <person name="Pitiwittayakul N."/>
        </authorList>
    </citation>
    <scope>NUCLEOTIDE SEQUENCE [LARGE SCALE GENOMIC DNA]</scope>
    <source>
        <strain evidence="8 9">KSS12</strain>
    </source>
</reference>